<keyword evidence="4" id="KW-0472">Membrane</keyword>
<evidence type="ECO:0000256" key="1">
    <source>
        <dbReference type="ARBA" id="ARBA00004141"/>
    </source>
</evidence>
<evidence type="ECO:0000256" key="2">
    <source>
        <dbReference type="ARBA" id="ARBA00022692"/>
    </source>
</evidence>
<protein>
    <recommendedName>
        <fullName evidence="7">Major facilitator superfamily (MFS) profile domain-containing protein</fullName>
    </recommendedName>
</protein>
<comment type="caution">
    <text evidence="5">The sequence shown here is derived from an EMBL/GenBank/DDBJ whole genome shotgun (WGS) entry which is preliminary data.</text>
</comment>
<comment type="subcellular location">
    <subcellularLocation>
        <location evidence="1">Membrane</location>
        <topology evidence="1">Multi-pass membrane protein</topology>
    </subcellularLocation>
</comment>
<dbReference type="InterPro" id="IPR036259">
    <property type="entry name" value="MFS_trans_sf"/>
</dbReference>
<dbReference type="PANTHER" id="PTHR48022">
    <property type="entry name" value="PLASTIDIC GLUCOSE TRANSPORTER 4"/>
    <property type="match status" value="1"/>
</dbReference>
<dbReference type="Pfam" id="PF00083">
    <property type="entry name" value="Sugar_tr"/>
    <property type="match status" value="1"/>
</dbReference>
<reference evidence="5 6" key="1">
    <citation type="journal article" date="2023" name="G3 (Bethesda)">
        <title>A chromosome-level genome assembly of Zasmidium syzygii isolated from banana leaves.</title>
        <authorList>
            <person name="van Westerhoven A.C."/>
            <person name="Mehrabi R."/>
            <person name="Talebi R."/>
            <person name="Steentjes M.B.F."/>
            <person name="Corcolon B."/>
            <person name="Chong P.A."/>
            <person name="Kema G.H.J."/>
            <person name="Seidl M.F."/>
        </authorList>
    </citation>
    <scope>NUCLEOTIDE SEQUENCE [LARGE SCALE GENOMIC DNA]</scope>
    <source>
        <strain evidence="5 6">P124</strain>
    </source>
</reference>
<evidence type="ECO:0000256" key="4">
    <source>
        <dbReference type="ARBA" id="ARBA00023136"/>
    </source>
</evidence>
<gene>
    <name evidence="5" type="ORF">PRZ48_012018</name>
</gene>
<dbReference type="InterPro" id="IPR005828">
    <property type="entry name" value="MFS_sugar_transport-like"/>
</dbReference>
<dbReference type="Gene3D" id="1.20.1250.20">
    <property type="entry name" value="MFS general substrate transporter like domains"/>
    <property type="match status" value="1"/>
</dbReference>
<keyword evidence="6" id="KW-1185">Reference proteome</keyword>
<evidence type="ECO:0000313" key="5">
    <source>
        <dbReference type="EMBL" id="KAK4497567.1"/>
    </source>
</evidence>
<sequence length="145" mass="16008">MTWVFNFVFASMGSPSWILPAEIFDTKTHSHGVAIATMTSFALSALSPSGMSGLTQPRSTMIGQVTSSAGSFYLLFVIDNLTNALLIWAFLPETKNLPLEEMESLFSKSPLFMGWRDMSAYREPASLAAMAETQYTKNAVEYVEE</sequence>
<proteinExistence type="predicted"/>
<dbReference type="Proteomes" id="UP001305779">
    <property type="component" value="Unassembled WGS sequence"/>
</dbReference>
<organism evidence="5 6">
    <name type="scientific">Zasmidium cellare</name>
    <name type="common">Wine cellar mold</name>
    <name type="synonym">Racodium cellare</name>
    <dbReference type="NCBI Taxonomy" id="395010"/>
    <lineage>
        <taxon>Eukaryota</taxon>
        <taxon>Fungi</taxon>
        <taxon>Dikarya</taxon>
        <taxon>Ascomycota</taxon>
        <taxon>Pezizomycotina</taxon>
        <taxon>Dothideomycetes</taxon>
        <taxon>Dothideomycetidae</taxon>
        <taxon>Mycosphaerellales</taxon>
        <taxon>Mycosphaerellaceae</taxon>
        <taxon>Zasmidium</taxon>
    </lineage>
</organism>
<accession>A0ABR0E808</accession>
<keyword evidence="2" id="KW-0812">Transmembrane</keyword>
<evidence type="ECO:0008006" key="7">
    <source>
        <dbReference type="Google" id="ProtNLM"/>
    </source>
</evidence>
<evidence type="ECO:0000313" key="6">
    <source>
        <dbReference type="Proteomes" id="UP001305779"/>
    </source>
</evidence>
<dbReference type="SUPFAM" id="SSF103473">
    <property type="entry name" value="MFS general substrate transporter"/>
    <property type="match status" value="1"/>
</dbReference>
<name>A0ABR0E808_ZASCE</name>
<keyword evidence="3" id="KW-1133">Transmembrane helix</keyword>
<dbReference type="PANTHER" id="PTHR48022:SF37">
    <property type="entry name" value="MAJOR FACILITATOR SUPERFAMILY (MFS) PROFILE DOMAIN-CONTAINING PROTEIN-RELATED"/>
    <property type="match status" value="1"/>
</dbReference>
<evidence type="ECO:0000256" key="3">
    <source>
        <dbReference type="ARBA" id="ARBA00022989"/>
    </source>
</evidence>
<dbReference type="EMBL" id="JAXOVC010000009">
    <property type="protein sequence ID" value="KAK4497567.1"/>
    <property type="molecule type" value="Genomic_DNA"/>
</dbReference>
<dbReference type="InterPro" id="IPR050360">
    <property type="entry name" value="MFS_Sugar_Transporters"/>
</dbReference>